<reference evidence="1" key="1">
    <citation type="submission" date="2016-10" db="EMBL/GenBank/DDBJ databases">
        <title>Sequence of Gallionella enrichment culture.</title>
        <authorList>
            <person name="Poehlein A."/>
            <person name="Muehling M."/>
            <person name="Daniel R."/>
        </authorList>
    </citation>
    <scope>NUCLEOTIDE SEQUENCE</scope>
</reference>
<sequence>MPVPVLILPGIGDSGPQHWQSLWEQAHPDFVRVQQRDWDKPVCEEWVATLEAAVKRAGPRVVLAAHSLGCLTVSHWASRPHSPAAGALLVAVPDPNGPNCPPDVTGYTLTPTLPFPFPSTVVISADDPYGSAGHAERLAHAWGSRVVHIGDRGHINAASGLGEWKEGYELLEQLRG</sequence>
<dbReference type="InterPro" id="IPR029058">
    <property type="entry name" value="AB_hydrolase_fold"/>
</dbReference>
<protein>
    <submittedName>
        <fullName evidence="1">Alpha/beta hydrolase family protein</fullName>
    </submittedName>
</protein>
<evidence type="ECO:0000313" key="1">
    <source>
        <dbReference type="EMBL" id="OIR09720.1"/>
    </source>
</evidence>
<organism evidence="1">
    <name type="scientific">mine drainage metagenome</name>
    <dbReference type="NCBI Taxonomy" id="410659"/>
    <lineage>
        <taxon>unclassified sequences</taxon>
        <taxon>metagenomes</taxon>
        <taxon>ecological metagenomes</taxon>
    </lineage>
</organism>
<dbReference type="GO" id="GO:0016787">
    <property type="term" value="F:hydrolase activity"/>
    <property type="evidence" value="ECO:0007669"/>
    <property type="project" value="UniProtKB-KW"/>
</dbReference>
<accession>A0A1J5T0B6</accession>
<dbReference type="AlphaFoldDB" id="A0A1J5T0B6"/>
<keyword evidence="1" id="KW-0378">Hydrolase</keyword>
<dbReference type="InterPro" id="IPR010662">
    <property type="entry name" value="RBBP9/YdeN"/>
</dbReference>
<gene>
    <name evidence="1" type="ORF">GALL_81250</name>
</gene>
<name>A0A1J5T0B6_9ZZZZ</name>
<comment type="caution">
    <text evidence="1">The sequence shown here is derived from an EMBL/GenBank/DDBJ whole genome shotgun (WGS) entry which is preliminary data.</text>
</comment>
<dbReference type="Gene3D" id="3.40.50.1820">
    <property type="entry name" value="alpha/beta hydrolase"/>
    <property type="match status" value="1"/>
</dbReference>
<proteinExistence type="predicted"/>
<dbReference type="EMBL" id="MLJW01000025">
    <property type="protein sequence ID" value="OIR09720.1"/>
    <property type="molecule type" value="Genomic_DNA"/>
</dbReference>
<dbReference type="SUPFAM" id="SSF53474">
    <property type="entry name" value="alpha/beta-Hydrolases"/>
    <property type="match status" value="1"/>
</dbReference>
<dbReference type="Pfam" id="PF06821">
    <property type="entry name" value="Ser_hydrolase"/>
    <property type="match status" value="1"/>
</dbReference>